<dbReference type="EMBL" id="BK015323">
    <property type="protein sequence ID" value="DAE01269.1"/>
    <property type="molecule type" value="Genomic_DNA"/>
</dbReference>
<name>A0A8S5P3Q9_9CAUD</name>
<reference evidence="1" key="1">
    <citation type="journal article" date="2021" name="Proc. Natl. Acad. Sci. U.S.A.">
        <title>A Catalog of Tens of Thousands of Viruses from Human Metagenomes Reveals Hidden Associations with Chronic Diseases.</title>
        <authorList>
            <person name="Tisza M.J."/>
            <person name="Buck C.B."/>
        </authorList>
    </citation>
    <scope>NUCLEOTIDE SEQUENCE</scope>
    <source>
        <strain evidence="1">CtJcm18</strain>
    </source>
</reference>
<accession>A0A8S5P3Q9</accession>
<sequence>MNVRIVIGITINQNKGTPANRRIRIAMGRPIAK</sequence>
<organism evidence="1">
    <name type="scientific">Siphoviridae sp. ctJcm18</name>
    <dbReference type="NCBI Taxonomy" id="2825433"/>
    <lineage>
        <taxon>Viruses</taxon>
        <taxon>Duplodnaviria</taxon>
        <taxon>Heunggongvirae</taxon>
        <taxon>Uroviricota</taxon>
        <taxon>Caudoviricetes</taxon>
    </lineage>
</organism>
<proteinExistence type="predicted"/>
<evidence type="ECO:0000313" key="1">
    <source>
        <dbReference type="EMBL" id="DAE01269.1"/>
    </source>
</evidence>
<protein>
    <submittedName>
        <fullName evidence="1">Uncharacterized protein</fullName>
    </submittedName>
</protein>